<sequence length="65" mass="7450">MSMTLIQIKSLMVSSRLNGRPYGGLQVMADAMEREAFGLHRIMCQLTSDKVIENILEDIKEYEDE</sequence>
<protein>
    <submittedName>
        <fullName evidence="1">Uncharacterized protein</fullName>
    </submittedName>
</protein>
<accession>X0YBA5</accession>
<name>X0YBA5_9ZZZZ</name>
<dbReference type="AlphaFoldDB" id="X0YBA5"/>
<dbReference type="EMBL" id="BARS01051070">
    <property type="protein sequence ID" value="GAG53104.1"/>
    <property type="molecule type" value="Genomic_DNA"/>
</dbReference>
<comment type="caution">
    <text evidence="1">The sequence shown here is derived from an EMBL/GenBank/DDBJ whole genome shotgun (WGS) entry which is preliminary data.</text>
</comment>
<gene>
    <name evidence="1" type="ORF">S01H1_76127</name>
</gene>
<evidence type="ECO:0000313" key="1">
    <source>
        <dbReference type="EMBL" id="GAG53104.1"/>
    </source>
</evidence>
<reference evidence="1" key="1">
    <citation type="journal article" date="2014" name="Front. Microbiol.">
        <title>High frequency of phylogenetically diverse reductive dehalogenase-homologous genes in deep subseafloor sedimentary metagenomes.</title>
        <authorList>
            <person name="Kawai M."/>
            <person name="Futagami T."/>
            <person name="Toyoda A."/>
            <person name="Takaki Y."/>
            <person name="Nishi S."/>
            <person name="Hori S."/>
            <person name="Arai W."/>
            <person name="Tsubouchi T."/>
            <person name="Morono Y."/>
            <person name="Uchiyama I."/>
            <person name="Ito T."/>
            <person name="Fujiyama A."/>
            <person name="Inagaki F."/>
            <person name="Takami H."/>
        </authorList>
    </citation>
    <scope>NUCLEOTIDE SEQUENCE</scope>
    <source>
        <strain evidence="1">Expedition CK06-06</strain>
    </source>
</reference>
<organism evidence="1">
    <name type="scientific">marine sediment metagenome</name>
    <dbReference type="NCBI Taxonomy" id="412755"/>
    <lineage>
        <taxon>unclassified sequences</taxon>
        <taxon>metagenomes</taxon>
        <taxon>ecological metagenomes</taxon>
    </lineage>
</organism>
<proteinExistence type="predicted"/>